<evidence type="ECO:0000313" key="2">
    <source>
        <dbReference type="EMBL" id="RKO82851.1"/>
    </source>
</evidence>
<accession>A0A4P9VTJ3</accession>
<dbReference type="EMBL" id="ML002002">
    <property type="protein sequence ID" value="RKO82851.1"/>
    <property type="molecule type" value="Genomic_DNA"/>
</dbReference>
<organism evidence="2 3">
    <name type="scientific">Blyttiomyces helicus</name>
    <dbReference type="NCBI Taxonomy" id="388810"/>
    <lineage>
        <taxon>Eukaryota</taxon>
        <taxon>Fungi</taxon>
        <taxon>Fungi incertae sedis</taxon>
        <taxon>Chytridiomycota</taxon>
        <taxon>Chytridiomycota incertae sedis</taxon>
        <taxon>Chytridiomycetes</taxon>
        <taxon>Chytridiomycetes incertae sedis</taxon>
        <taxon>Blyttiomyces</taxon>
    </lineage>
</organism>
<reference evidence="3" key="1">
    <citation type="journal article" date="2018" name="Nat. Microbiol.">
        <title>Leveraging single-cell genomics to expand the fungal tree of life.</title>
        <authorList>
            <person name="Ahrendt S.R."/>
            <person name="Quandt C.A."/>
            <person name="Ciobanu D."/>
            <person name="Clum A."/>
            <person name="Salamov A."/>
            <person name="Andreopoulos B."/>
            <person name="Cheng J.F."/>
            <person name="Woyke T."/>
            <person name="Pelin A."/>
            <person name="Henrissat B."/>
            <person name="Reynolds N.K."/>
            <person name="Benny G.L."/>
            <person name="Smith M.E."/>
            <person name="James T.Y."/>
            <person name="Grigoriev I.V."/>
        </authorList>
    </citation>
    <scope>NUCLEOTIDE SEQUENCE [LARGE SCALE GENOMIC DNA]</scope>
</reference>
<feature type="region of interest" description="Disordered" evidence="1">
    <location>
        <begin position="1"/>
        <end position="21"/>
    </location>
</feature>
<keyword evidence="3" id="KW-1185">Reference proteome</keyword>
<dbReference type="Proteomes" id="UP000269721">
    <property type="component" value="Unassembled WGS sequence"/>
</dbReference>
<feature type="compositionally biased region" description="Basic and acidic residues" evidence="1">
    <location>
        <begin position="44"/>
        <end position="54"/>
    </location>
</feature>
<evidence type="ECO:0000313" key="3">
    <source>
        <dbReference type="Proteomes" id="UP000269721"/>
    </source>
</evidence>
<gene>
    <name evidence="2" type="ORF">BDK51DRAFT_30640</name>
</gene>
<feature type="region of interest" description="Disordered" evidence="1">
    <location>
        <begin position="42"/>
        <end position="68"/>
    </location>
</feature>
<name>A0A4P9VTJ3_9FUNG</name>
<dbReference type="AlphaFoldDB" id="A0A4P9VTJ3"/>
<evidence type="ECO:0000256" key="1">
    <source>
        <dbReference type="SAM" id="MobiDB-lite"/>
    </source>
</evidence>
<proteinExistence type="predicted"/>
<protein>
    <submittedName>
        <fullName evidence="2">Uncharacterized protein</fullName>
    </submittedName>
</protein>
<sequence length="235" mass="25356">MSVSGGPRPRRDPAENWIGIGEEGRGEEGVLLHVPLQNCRRSNKHDLRKADGKQGTRTPIRNGLGDDRPREEGILRAFVTCGDGVMRLRFSARSFSVAPKLQQVAIEPRTTLAKWGNMGLEPPEGECRGSAKEELKRWGPSVGSCEGYMGASPSAGALDAATETESLQARGLYPHIGVGSSLGRTGRGEDGILLNLKGVGTLSSGDQAHEKAKVELDVHVELERGRPREELKVMD</sequence>